<sequence>MGNNVSVLLQDNAPVPSIVVSTQHEVRASSDLGNGDGGASEPNQPSLLSVGSVVERCPTIRVMATNKAHELLGGSGSASVTREAMWSPPPSPSLSAEEQPVLLVEDCAAPDTFTSSSTYVPVLNAIFAYVEEHRNVCPAPADAQRGSSSSSRAVCPIGIEFDPTLYLGERLSRSETRADFAEYCELFFTHLIIALESAAKRAQADASPATMSTPSYARAAPGVGTAEGVPPRLAILHLDARSCGLDDTTGPWLASSLIMRAVRRTRPYAIVSARASVAGGGEDGFMSYFSPGVKADMMWASLQHVLLTHNSMSLQGIKAVLENLLAEDAMHDVLLQQQGIDVKAQKSMEVMRAVTQGCLFPRQTSQLLPELYLVDVRHNQYSDAEVLMFQQIIRDSAKDEPARTQGTGTALPSEMPAPTPGPAPSASSSSTVFADTAAVPPQQSPEGSSSASHVSPTEYSQADTDNYHNAAHSYVQSPLLQEQQHTAAEQTSATPTGTPTVALAVNQTRWPGKNPPQCYVLQTPRSKHDDTYGYANLPGEVSSGQLGNSRDGAAPEASFASNPSRSITPSQVFSLATPPLTPRGELRKAQPGHRPSGIRVRSRQLSPESSRRSDLTKVDVSATAIDKVPDGLVMSRSARILRSLSPHSELRVKAPVATSSTPATQQQTSTPQSPGVLNTRTPASSPHRVDTEVLQRTYKVLKAQLSEGASKAPVAATPSQSTTRRQRMPTPRSPRLNCGKAELGGAEVELQNLPLHQHHRPNLHLQHHLWQRGTRGDHSPSSGRAEDELWIDEVYTQSHGRGTSPDLGTSSRRRYYGIPALAPPVPPFASSARAPTAMLAAGLRKCRETPPQVASRWASPASARRWLRTTYEDIKRRVISPRHLHKERLEMAQYEAAAAAETRAREWMRKCSVQLSSSGLNSESSHSVSAPQHPVRQPSPSLQVESGVTCGEHPSLSDLLSPSPVPQRPAAELGVEAEATSSVRPTDLNGESASAHTSSAHEKPHADAATTPSAEQDSPALQYHRPSTEAPMTTIPTKFRLSTALPPHIAPRGTVTSQLRKVIKQRQRRFSEVEEHENTYHARNWQPQTKHRPTSVTAAMRAPWAQPEEMAAVLYDQKRRAIANSLRGDAAPQRGWDPSVHSASRNESLALAPAQVQGLWKPATVVSTPAYTEHGREPVHMKLRTRGRAAC</sequence>
<feature type="region of interest" description="Disordered" evidence="1">
    <location>
        <begin position="918"/>
        <end position="1031"/>
    </location>
</feature>
<feature type="compositionally biased region" description="Polar residues" evidence="1">
    <location>
        <begin position="444"/>
        <end position="463"/>
    </location>
</feature>
<evidence type="ECO:0000313" key="3">
    <source>
        <dbReference type="Proteomes" id="UP000063063"/>
    </source>
</evidence>
<dbReference type="eggNOG" id="ENOG502SJUT">
    <property type="taxonomic scope" value="Eukaryota"/>
</dbReference>
<dbReference type="Proteomes" id="UP000063063">
    <property type="component" value="Chromosome 4"/>
</dbReference>
<dbReference type="VEuPathDB" id="TriTrypDB:LPMP_040740"/>
<feature type="region of interest" description="Disordered" evidence="1">
    <location>
        <begin position="28"/>
        <end position="47"/>
    </location>
</feature>
<accession>A0A088RHN0</accession>
<protein>
    <submittedName>
        <fullName evidence="2">Uncharacterized protein</fullName>
    </submittedName>
</protein>
<feature type="compositionally biased region" description="Low complexity" evidence="1">
    <location>
        <begin position="424"/>
        <end position="438"/>
    </location>
</feature>
<dbReference type="GeneID" id="22572033"/>
<feature type="compositionally biased region" description="Low complexity" evidence="1">
    <location>
        <begin position="918"/>
        <end position="929"/>
    </location>
</feature>
<dbReference type="RefSeq" id="XP_010703720.1">
    <property type="nucleotide sequence ID" value="XM_010705418.1"/>
</dbReference>
<gene>
    <name evidence="2" type="ORF">LPMP_040740</name>
</gene>
<keyword evidence="3" id="KW-1185">Reference proteome</keyword>
<feature type="region of interest" description="Disordered" evidence="1">
    <location>
        <begin position="397"/>
        <end position="463"/>
    </location>
</feature>
<dbReference type="VEuPathDB" id="TriTrypDB:LPAL13_040013600"/>
<reference evidence="2 3" key="1">
    <citation type="journal article" date="2015" name="Sci. Rep.">
        <title>The genome of Leishmania panamensis: insights into genomics of the L. (Viannia) subgenus.</title>
        <authorList>
            <person name="Llanes A."/>
            <person name="Restrepo C.M."/>
            <person name="Vecchio G.D."/>
            <person name="Anguizola F.J."/>
            <person name="Lleonart R."/>
        </authorList>
    </citation>
    <scope>NUCLEOTIDE SEQUENCE [LARGE SCALE GENOMIC DNA]</scope>
    <source>
        <strain evidence="2 3">MHOM/PA/94/PSC-1</strain>
    </source>
</reference>
<evidence type="ECO:0000256" key="1">
    <source>
        <dbReference type="SAM" id="MobiDB-lite"/>
    </source>
</evidence>
<feature type="region of interest" description="Disordered" evidence="1">
    <location>
        <begin position="704"/>
        <end position="736"/>
    </location>
</feature>
<dbReference type="EMBL" id="CP009373">
    <property type="protein sequence ID" value="AIN95398.1"/>
    <property type="molecule type" value="Genomic_DNA"/>
</dbReference>
<feature type="region of interest" description="Disordered" evidence="1">
    <location>
        <begin position="650"/>
        <end position="689"/>
    </location>
</feature>
<evidence type="ECO:0000313" key="2">
    <source>
        <dbReference type="EMBL" id="AIN95398.1"/>
    </source>
</evidence>
<feature type="region of interest" description="Disordered" evidence="1">
    <location>
        <begin position="530"/>
        <end position="617"/>
    </location>
</feature>
<feature type="compositionally biased region" description="Low complexity" evidence="1">
    <location>
        <begin position="657"/>
        <end position="674"/>
    </location>
</feature>
<feature type="compositionally biased region" description="Polar residues" evidence="1">
    <location>
        <begin position="559"/>
        <end position="574"/>
    </location>
</feature>
<proteinExistence type="predicted"/>
<feature type="compositionally biased region" description="Polar residues" evidence="1">
    <location>
        <begin position="675"/>
        <end position="684"/>
    </location>
</feature>
<dbReference type="AlphaFoldDB" id="A0A088RHN0"/>
<organism evidence="2 3">
    <name type="scientific">Leishmania panamensis</name>
    <dbReference type="NCBI Taxonomy" id="5679"/>
    <lineage>
        <taxon>Eukaryota</taxon>
        <taxon>Discoba</taxon>
        <taxon>Euglenozoa</taxon>
        <taxon>Kinetoplastea</taxon>
        <taxon>Metakinetoplastina</taxon>
        <taxon>Trypanosomatida</taxon>
        <taxon>Trypanosomatidae</taxon>
        <taxon>Leishmaniinae</taxon>
        <taxon>Leishmania</taxon>
        <taxon>Leishmania guyanensis species complex</taxon>
    </lineage>
</organism>
<dbReference type="OrthoDB" id="266186at2759"/>
<name>A0A088RHN0_LEIPA</name>
<dbReference type="KEGG" id="lpan:LPMP_040740"/>